<keyword evidence="2" id="KW-1185">Reference proteome</keyword>
<dbReference type="Proteomes" id="UP000006873">
    <property type="component" value="Chromosome"/>
</dbReference>
<sequence length="47" mass="5476">MKKVKKVLDKIKGSNYNNICSLMKIIQAKLSGSSQWYKQRTQIFDLV</sequence>
<evidence type="ECO:0000313" key="1">
    <source>
        <dbReference type="EMBL" id="ADO36001.1"/>
    </source>
</evidence>
<accession>E3GKJ4</accession>
<evidence type="ECO:0000313" key="2">
    <source>
        <dbReference type="Proteomes" id="UP000006873"/>
    </source>
</evidence>
<reference evidence="1 2" key="2">
    <citation type="journal article" date="2011" name="J. Bacteriol.">
        <title>Complete genome sequence of a carbon monoxide-utilizing acetogen, Eubacterium limosum KIST612.</title>
        <authorList>
            <person name="Roh H."/>
            <person name="Ko H.J."/>
            <person name="Kim D."/>
            <person name="Choi D.G."/>
            <person name="Park S."/>
            <person name="Kim S."/>
            <person name="Chang I.S."/>
            <person name="Choi I.G."/>
        </authorList>
    </citation>
    <scope>NUCLEOTIDE SEQUENCE [LARGE SCALE GENOMIC DNA]</scope>
    <source>
        <strain evidence="1 2">KIST612</strain>
    </source>
</reference>
<dbReference type="HOGENOM" id="CLU_3168208_0_0_9"/>
<reference key="1">
    <citation type="submission" date="2010-09" db="EMBL/GenBank/DDBJ databases">
        <authorList>
            <person name="Roh H."/>
            <person name="Ko H.-J."/>
            <person name="Kim D."/>
            <person name="Choi D.G."/>
            <person name="Park S."/>
            <person name="Kim S."/>
            <person name="Kim K.H."/>
            <person name="Chang I.S."/>
            <person name="Choi I.-G."/>
        </authorList>
    </citation>
    <scope>NUCLEOTIDE SEQUENCE</scope>
    <source>
        <strain>KIST612</strain>
    </source>
</reference>
<gene>
    <name evidence="1" type="ordered locus">ELI_1011</name>
</gene>
<protein>
    <submittedName>
        <fullName evidence="1">Uncharacterized protein</fullName>
    </submittedName>
</protein>
<name>E3GKJ4_9FIRM</name>
<organism evidence="1 2">
    <name type="scientific">Eubacterium callanderi</name>
    <dbReference type="NCBI Taxonomy" id="53442"/>
    <lineage>
        <taxon>Bacteria</taxon>
        <taxon>Bacillati</taxon>
        <taxon>Bacillota</taxon>
        <taxon>Clostridia</taxon>
        <taxon>Eubacteriales</taxon>
        <taxon>Eubacteriaceae</taxon>
        <taxon>Eubacterium</taxon>
    </lineage>
</organism>
<dbReference type="KEGG" id="elm:ELI_1011"/>
<proteinExistence type="predicted"/>
<dbReference type="AlphaFoldDB" id="E3GKJ4"/>
<dbReference type="EMBL" id="CP002273">
    <property type="protein sequence ID" value="ADO36001.1"/>
    <property type="molecule type" value="Genomic_DNA"/>
</dbReference>